<sequence>MLFMLALPVLALLFAGHAHAQSVNFMNITAPYQNFTTTCISILNQAVACDAKITLAGREGAFESDATLRSVCTASCTNALTLWSRRVAQVCSTSRYSTDGKTSVLATFLAQGIVESYAALCVQDKQGKFCHAVVRDAFMSASSETATTMAPSVACNTCVASILSTQAQMPIGYGQTQIRAQYSSLTSSCKLSSMALTSLATTTAWATTLPAAPTPSTSSCVGQRYTVRTGDNCRTVSFARGISTVSLLTANNLRAHCANFPPAGGTLCIPTASVCKPYQLKADLSDTCHSIALAAGITWTQLVSWNPELGEYCEALSALAAGAGPVICVSQPGGGWTNPSPDPSSSSSTPTTYPETYFTLTPTPFAPKATLPPTATTTSSLLFPMAGYVEPFANGSVLDCHLHRPPPVRVNGSLTDSYLCADYATFYGITLAQLIEWNPSLLEQTGVAGGADCYLWPGEKYCAQRDNSTGLAPGMTSACVDLRIAESGARGTCEGFLGWYGLGDAKGKEAFGEWNPSVGGECKGFKAGGTYCVAVRGFRAKGTIATCSRWHLLQSEDLASGCGGVEVKYGVTHGRFTAWNPVLGSDCSGLRVGYEYCVGTPQFPGTGG</sequence>
<organism evidence="6 7">
    <name type="scientific">Schizothecium vesticola</name>
    <dbReference type="NCBI Taxonomy" id="314040"/>
    <lineage>
        <taxon>Eukaryota</taxon>
        <taxon>Fungi</taxon>
        <taxon>Dikarya</taxon>
        <taxon>Ascomycota</taxon>
        <taxon>Pezizomycotina</taxon>
        <taxon>Sordariomycetes</taxon>
        <taxon>Sordariomycetidae</taxon>
        <taxon>Sordariales</taxon>
        <taxon>Schizotheciaceae</taxon>
        <taxon>Schizothecium</taxon>
    </lineage>
</organism>
<dbReference type="PANTHER" id="PTHR34997:SF1">
    <property type="entry name" value="PEPTIDOGLYCAN-BINDING LYSIN DOMAIN"/>
    <property type="match status" value="1"/>
</dbReference>
<dbReference type="AlphaFoldDB" id="A0AA40F7H8"/>
<feature type="chain" id="PRO_5041206019" description="LysM domain-containing protein" evidence="4">
    <location>
        <begin position="21"/>
        <end position="608"/>
    </location>
</feature>
<dbReference type="InterPro" id="IPR018392">
    <property type="entry name" value="LysM"/>
</dbReference>
<evidence type="ECO:0000256" key="4">
    <source>
        <dbReference type="SAM" id="SignalP"/>
    </source>
</evidence>
<reference evidence="6" key="1">
    <citation type="submission" date="2023-06" db="EMBL/GenBank/DDBJ databases">
        <title>Genome-scale phylogeny and comparative genomics of the fungal order Sordariales.</title>
        <authorList>
            <consortium name="Lawrence Berkeley National Laboratory"/>
            <person name="Hensen N."/>
            <person name="Bonometti L."/>
            <person name="Westerberg I."/>
            <person name="Brannstrom I.O."/>
            <person name="Guillou S."/>
            <person name="Cros-Aarteil S."/>
            <person name="Calhoun S."/>
            <person name="Haridas S."/>
            <person name="Kuo A."/>
            <person name="Mondo S."/>
            <person name="Pangilinan J."/>
            <person name="Riley R."/>
            <person name="LaButti K."/>
            <person name="Andreopoulos B."/>
            <person name="Lipzen A."/>
            <person name="Chen C."/>
            <person name="Yanf M."/>
            <person name="Daum C."/>
            <person name="Ng V."/>
            <person name="Clum A."/>
            <person name="Steindorff A."/>
            <person name="Ohm R."/>
            <person name="Martin F."/>
            <person name="Silar P."/>
            <person name="Natvig D."/>
            <person name="Lalanne C."/>
            <person name="Gautier V."/>
            <person name="Ament-velasquez S.L."/>
            <person name="Kruys A."/>
            <person name="Hutchinson M.I."/>
            <person name="Powell A.J."/>
            <person name="Barry K."/>
            <person name="Miller A.N."/>
            <person name="Grigoriev I.V."/>
            <person name="Debuchy R."/>
            <person name="Gladieux P."/>
            <person name="Thoren M.H."/>
            <person name="Johannesson H."/>
        </authorList>
    </citation>
    <scope>NUCLEOTIDE SEQUENCE</scope>
    <source>
        <strain evidence="6">SMH3187-1</strain>
    </source>
</reference>
<evidence type="ECO:0000256" key="2">
    <source>
        <dbReference type="ARBA" id="ARBA00023026"/>
    </source>
</evidence>
<evidence type="ECO:0000313" key="6">
    <source>
        <dbReference type="EMBL" id="KAK0752658.1"/>
    </source>
</evidence>
<evidence type="ECO:0000259" key="5">
    <source>
        <dbReference type="PROSITE" id="PS51782"/>
    </source>
</evidence>
<gene>
    <name evidence="6" type="ORF">B0T18DRAFT_444866</name>
</gene>
<feature type="domain" description="LysM" evidence="5">
    <location>
        <begin position="549"/>
        <end position="598"/>
    </location>
</feature>
<keyword evidence="2" id="KW-0843">Virulence</keyword>
<feature type="domain" description="LysM" evidence="5">
    <location>
        <begin position="223"/>
        <end position="269"/>
    </location>
</feature>
<dbReference type="InterPro" id="IPR052210">
    <property type="entry name" value="LysM1-like"/>
</dbReference>
<keyword evidence="7" id="KW-1185">Reference proteome</keyword>
<evidence type="ECO:0000256" key="1">
    <source>
        <dbReference type="ARBA" id="ARBA00022669"/>
    </source>
</evidence>
<dbReference type="Gene3D" id="3.10.350.10">
    <property type="entry name" value="LysM domain"/>
    <property type="match status" value="3"/>
</dbReference>
<accession>A0AA40F7H8</accession>
<name>A0AA40F7H8_9PEZI</name>
<dbReference type="Proteomes" id="UP001172155">
    <property type="component" value="Unassembled WGS sequence"/>
</dbReference>
<dbReference type="SMART" id="SM00257">
    <property type="entry name" value="LysM"/>
    <property type="match status" value="3"/>
</dbReference>
<dbReference type="EMBL" id="JAUKUD010000002">
    <property type="protein sequence ID" value="KAK0752658.1"/>
    <property type="molecule type" value="Genomic_DNA"/>
</dbReference>
<keyword evidence="4" id="KW-0732">Signal</keyword>
<comment type="caution">
    <text evidence="6">The sequence shown here is derived from an EMBL/GenBank/DDBJ whole genome shotgun (WGS) entry which is preliminary data.</text>
</comment>
<dbReference type="Pfam" id="PF01476">
    <property type="entry name" value="LysM"/>
    <property type="match status" value="2"/>
</dbReference>
<protein>
    <recommendedName>
        <fullName evidence="5">LysM domain-containing protein</fullName>
    </recommendedName>
</protein>
<dbReference type="CDD" id="cd00118">
    <property type="entry name" value="LysM"/>
    <property type="match status" value="1"/>
</dbReference>
<dbReference type="PANTHER" id="PTHR34997">
    <property type="entry name" value="AM15"/>
    <property type="match status" value="1"/>
</dbReference>
<comment type="similarity">
    <text evidence="3">Belongs to the secreted LysM effector family.</text>
</comment>
<proteinExistence type="inferred from homology"/>
<dbReference type="PROSITE" id="PS51782">
    <property type="entry name" value="LYSM"/>
    <property type="match status" value="2"/>
</dbReference>
<dbReference type="GO" id="GO:0008061">
    <property type="term" value="F:chitin binding"/>
    <property type="evidence" value="ECO:0007669"/>
    <property type="project" value="UniProtKB-KW"/>
</dbReference>
<evidence type="ECO:0000256" key="3">
    <source>
        <dbReference type="ARBA" id="ARBA00044955"/>
    </source>
</evidence>
<feature type="signal peptide" evidence="4">
    <location>
        <begin position="1"/>
        <end position="20"/>
    </location>
</feature>
<evidence type="ECO:0000313" key="7">
    <source>
        <dbReference type="Proteomes" id="UP001172155"/>
    </source>
</evidence>
<dbReference type="InterPro" id="IPR036779">
    <property type="entry name" value="LysM_dom_sf"/>
</dbReference>
<keyword evidence="1" id="KW-0147">Chitin-binding</keyword>